<reference evidence="7 8" key="1">
    <citation type="journal article" date="2016" name="Nat. Commun.">
        <title>Thousands of microbial genomes shed light on interconnected biogeochemical processes in an aquifer system.</title>
        <authorList>
            <person name="Anantharaman K."/>
            <person name="Brown C.T."/>
            <person name="Hug L.A."/>
            <person name="Sharon I."/>
            <person name="Castelle C.J."/>
            <person name="Probst A.J."/>
            <person name="Thomas B.C."/>
            <person name="Singh A."/>
            <person name="Wilkins M.J."/>
            <person name="Karaoz U."/>
            <person name="Brodie E.L."/>
            <person name="Williams K.H."/>
            <person name="Hubbard S.S."/>
            <person name="Banfield J.F."/>
        </authorList>
    </citation>
    <scope>NUCLEOTIDE SEQUENCE [LARGE SCALE GENOMIC DNA]</scope>
</reference>
<dbReference type="Gene3D" id="1.10.8.10">
    <property type="entry name" value="DNA helicase RuvA subunit, C-terminal domain"/>
    <property type="match status" value="1"/>
</dbReference>
<evidence type="ECO:0000259" key="6">
    <source>
        <dbReference type="Pfam" id="PF00889"/>
    </source>
</evidence>
<dbReference type="InterPro" id="IPR014039">
    <property type="entry name" value="Transl_elong_EFTs/EF1B_dimer"/>
</dbReference>
<dbReference type="SUPFAM" id="SSF54713">
    <property type="entry name" value="Elongation factor Ts (EF-Ts), dimerisation domain"/>
    <property type="match status" value="1"/>
</dbReference>
<feature type="region of interest" description="Involved in Mg(2+) ion dislocation from EF-Tu" evidence="5">
    <location>
        <begin position="80"/>
        <end position="83"/>
    </location>
</feature>
<comment type="subcellular location">
    <subcellularLocation>
        <location evidence="5">Cytoplasm</location>
    </subcellularLocation>
</comment>
<dbReference type="PANTHER" id="PTHR11741">
    <property type="entry name" value="ELONGATION FACTOR TS"/>
    <property type="match status" value="1"/>
</dbReference>
<gene>
    <name evidence="5" type="primary">tsf</name>
    <name evidence="7" type="ORF">A3J30_03970</name>
</gene>
<dbReference type="GO" id="GO:0005737">
    <property type="term" value="C:cytoplasm"/>
    <property type="evidence" value="ECO:0007669"/>
    <property type="project" value="UniProtKB-SubCell"/>
</dbReference>
<dbReference type="PANTHER" id="PTHR11741:SF0">
    <property type="entry name" value="ELONGATION FACTOR TS, MITOCHONDRIAL"/>
    <property type="match status" value="1"/>
</dbReference>
<accession>A0A1G2RUX0</accession>
<dbReference type="GO" id="GO:0003746">
    <property type="term" value="F:translation elongation factor activity"/>
    <property type="evidence" value="ECO:0007669"/>
    <property type="project" value="UniProtKB-UniRule"/>
</dbReference>
<evidence type="ECO:0000256" key="3">
    <source>
        <dbReference type="ARBA" id="ARBA00022768"/>
    </source>
</evidence>
<dbReference type="InterPro" id="IPR009060">
    <property type="entry name" value="UBA-like_sf"/>
</dbReference>
<keyword evidence="3 5" id="KW-0251">Elongation factor</keyword>
<proteinExistence type="inferred from homology"/>
<evidence type="ECO:0000256" key="5">
    <source>
        <dbReference type="HAMAP-Rule" id="MF_00050"/>
    </source>
</evidence>
<dbReference type="FunFam" id="1.10.8.10:FF:000001">
    <property type="entry name" value="Elongation factor Ts"/>
    <property type="match status" value="1"/>
</dbReference>
<dbReference type="NCBIfam" id="TIGR00116">
    <property type="entry name" value="tsf"/>
    <property type="match status" value="1"/>
</dbReference>
<dbReference type="PROSITE" id="PS01126">
    <property type="entry name" value="EF_TS_1"/>
    <property type="match status" value="1"/>
</dbReference>
<organism evidence="7 8">
    <name type="scientific">Candidatus Wildermuthbacteria bacterium RIFCSPLOWO2_02_FULL_47_9c</name>
    <dbReference type="NCBI Taxonomy" id="1802466"/>
    <lineage>
        <taxon>Bacteria</taxon>
        <taxon>Candidatus Wildermuthiibacteriota</taxon>
    </lineage>
</organism>
<protein>
    <recommendedName>
        <fullName evidence="2 5">Elongation factor Ts</fullName>
        <shortName evidence="5">EF-Ts</shortName>
    </recommendedName>
</protein>
<dbReference type="Proteomes" id="UP000178222">
    <property type="component" value="Unassembled WGS sequence"/>
</dbReference>
<name>A0A1G2RUX0_9BACT</name>
<sequence length="149" mass="16651">MISVEQIKELREVTGISISECKKALEETGGDMERAKALLKEWGREVAVKKQERQVGEGLVASYVHGNGKIGSLVAVRCETDFVARSDDFKNLCHELALQIASLEAENVEELLLQQYIRDPGKTVRNVIEEAIAKLGENIAVEKFVRFHI</sequence>
<dbReference type="InterPro" id="IPR001816">
    <property type="entry name" value="Transl_elong_EFTs/EF1B"/>
</dbReference>
<comment type="caution">
    <text evidence="7">The sequence shown here is derived from an EMBL/GenBank/DDBJ whole genome shotgun (WGS) entry which is preliminary data.</text>
</comment>
<keyword evidence="4 5" id="KW-0648">Protein biosynthesis</keyword>
<dbReference type="AlphaFoldDB" id="A0A1G2RUX0"/>
<evidence type="ECO:0000313" key="7">
    <source>
        <dbReference type="EMBL" id="OHA76072.1"/>
    </source>
</evidence>
<dbReference type="HAMAP" id="MF_00050">
    <property type="entry name" value="EF_Ts"/>
    <property type="match status" value="1"/>
</dbReference>
<keyword evidence="5" id="KW-0963">Cytoplasm</keyword>
<dbReference type="InterPro" id="IPR018101">
    <property type="entry name" value="Transl_elong_Ts_CS"/>
</dbReference>
<evidence type="ECO:0000256" key="4">
    <source>
        <dbReference type="ARBA" id="ARBA00022917"/>
    </source>
</evidence>
<dbReference type="EMBL" id="MHUL01000042">
    <property type="protein sequence ID" value="OHA76072.1"/>
    <property type="molecule type" value="Genomic_DNA"/>
</dbReference>
<evidence type="ECO:0000256" key="2">
    <source>
        <dbReference type="ARBA" id="ARBA00016956"/>
    </source>
</evidence>
<dbReference type="Gene3D" id="3.30.479.20">
    <property type="entry name" value="Elongation factor Ts, dimerisation domain"/>
    <property type="match status" value="1"/>
</dbReference>
<dbReference type="SUPFAM" id="SSF46934">
    <property type="entry name" value="UBA-like"/>
    <property type="match status" value="1"/>
</dbReference>
<dbReference type="InterPro" id="IPR036402">
    <property type="entry name" value="EF-Ts_dimer_sf"/>
</dbReference>
<evidence type="ECO:0000313" key="8">
    <source>
        <dbReference type="Proteomes" id="UP000178222"/>
    </source>
</evidence>
<dbReference type="Pfam" id="PF00889">
    <property type="entry name" value="EF_TS"/>
    <property type="match status" value="1"/>
</dbReference>
<evidence type="ECO:0000256" key="1">
    <source>
        <dbReference type="ARBA" id="ARBA00005532"/>
    </source>
</evidence>
<feature type="domain" description="Translation elongation factor EFTs/EF1B dimerisation" evidence="6">
    <location>
        <begin position="72"/>
        <end position="147"/>
    </location>
</feature>
<comment type="similarity">
    <text evidence="1 5">Belongs to the EF-Ts family.</text>
</comment>
<dbReference type="CDD" id="cd14275">
    <property type="entry name" value="UBA_EF-Ts"/>
    <property type="match status" value="1"/>
</dbReference>
<comment type="function">
    <text evidence="5">Associates with the EF-Tu.GDP complex and induces the exchange of GDP to GTP. It remains bound to the aminoacyl-tRNA.EF-Tu.GTP complex up to the GTP hydrolysis stage on the ribosome.</text>
</comment>